<reference evidence="1 2" key="1">
    <citation type="submission" date="2022-03" db="EMBL/GenBank/DDBJ databases">
        <authorList>
            <person name="Macdonald S."/>
            <person name="Ahmed S."/>
            <person name="Newling K."/>
        </authorList>
    </citation>
    <scope>NUCLEOTIDE SEQUENCE [LARGE SCALE GENOMIC DNA]</scope>
</reference>
<dbReference type="EMBL" id="CAKOAT010645154">
    <property type="protein sequence ID" value="CAH8385051.1"/>
    <property type="molecule type" value="Genomic_DNA"/>
</dbReference>
<evidence type="ECO:0000313" key="2">
    <source>
        <dbReference type="Proteomes" id="UP001642260"/>
    </source>
</evidence>
<accession>A0ABC8LNQ1</accession>
<sequence length="80" mass="8570">MVIPDHSDGAKHELLEGSCRRELTCVCATIHATTRVHRCDLPSQLCIKHMSERNWYGSCVVVAACGLSSSSFGMAGTSCG</sequence>
<name>A0ABC8LNQ1_ERUVS</name>
<protein>
    <submittedName>
        <fullName evidence="1">Uncharacterized protein</fullName>
    </submittedName>
</protein>
<dbReference type="AlphaFoldDB" id="A0ABC8LNQ1"/>
<keyword evidence="2" id="KW-1185">Reference proteome</keyword>
<gene>
    <name evidence="1" type="ORF">ERUC_LOCUS37534</name>
</gene>
<proteinExistence type="predicted"/>
<comment type="caution">
    <text evidence="1">The sequence shown here is derived from an EMBL/GenBank/DDBJ whole genome shotgun (WGS) entry which is preliminary data.</text>
</comment>
<dbReference type="Proteomes" id="UP001642260">
    <property type="component" value="Unassembled WGS sequence"/>
</dbReference>
<evidence type="ECO:0000313" key="1">
    <source>
        <dbReference type="EMBL" id="CAH8385051.1"/>
    </source>
</evidence>
<organism evidence="1 2">
    <name type="scientific">Eruca vesicaria subsp. sativa</name>
    <name type="common">Garden rocket</name>
    <name type="synonym">Eruca sativa</name>
    <dbReference type="NCBI Taxonomy" id="29727"/>
    <lineage>
        <taxon>Eukaryota</taxon>
        <taxon>Viridiplantae</taxon>
        <taxon>Streptophyta</taxon>
        <taxon>Embryophyta</taxon>
        <taxon>Tracheophyta</taxon>
        <taxon>Spermatophyta</taxon>
        <taxon>Magnoliopsida</taxon>
        <taxon>eudicotyledons</taxon>
        <taxon>Gunneridae</taxon>
        <taxon>Pentapetalae</taxon>
        <taxon>rosids</taxon>
        <taxon>malvids</taxon>
        <taxon>Brassicales</taxon>
        <taxon>Brassicaceae</taxon>
        <taxon>Brassiceae</taxon>
        <taxon>Eruca</taxon>
    </lineage>
</organism>